<keyword evidence="2 7" id="KW-0819">tRNA processing</keyword>
<evidence type="ECO:0000256" key="5">
    <source>
        <dbReference type="ARBA" id="ARBA00022801"/>
    </source>
</evidence>
<dbReference type="KEGG" id="vil:CFK37_06150"/>
<dbReference type="GO" id="GO:0030677">
    <property type="term" value="C:ribonuclease P complex"/>
    <property type="evidence" value="ECO:0007669"/>
    <property type="project" value="TreeGrafter"/>
</dbReference>
<dbReference type="Gene3D" id="3.30.230.10">
    <property type="match status" value="1"/>
</dbReference>
<dbReference type="InterPro" id="IPR000100">
    <property type="entry name" value="RNase_P"/>
</dbReference>
<name>A0A220U165_9BACI</name>
<evidence type="ECO:0000256" key="7">
    <source>
        <dbReference type="HAMAP-Rule" id="MF_00227"/>
    </source>
</evidence>
<dbReference type="Proteomes" id="UP000198312">
    <property type="component" value="Chromosome"/>
</dbReference>
<evidence type="ECO:0000256" key="8">
    <source>
        <dbReference type="NCBIfam" id="TIGR00188"/>
    </source>
</evidence>
<keyword evidence="10" id="KW-1185">Reference proteome</keyword>
<reference evidence="9 10" key="1">
    <citation type="submission" date="2017-07" db="EMBL/GenBank/DDBJ databases">
        <title>Virgibacillus sp. LM2416.</title>
        <authorList>
            <person name="Tak E.J."/>
            <person name="Bae J.-W."/>
        </authorList>
    </citation>
    <scope>NUCLEOTIDE SEQUENCE [LARGE SCALE GENOMIC DNA]</scope>
    <source>
        <strain evidence="9 10">LM2416</strain>
    </source>
</reference>
<sequence length="113" mass="13378">MKKAFRIKDNKEFQLVFKQGKSFANRQLVIYYMKKEGQTHFRVGISVGKKIGNAVTRNRIKRHLRHAFQDLGEQISKTSDIIIIARQPTKNMEYEQFKKSLTHLLSKERLLEK</sequence>
<dbReference type="InterPro" id="IPR020539">
    <property type="entry name" value="RNase_P_CS"/>
</dbReference>
<dbReference type="Pfam" id="PF00825">
    <property type="entry name" value="Ribonuclease_P"/>
    <property type="match status" value="1"/>
</dbReference>
<accession>A0A220U165</accession>
<dbReference type="SUPFAM" id="SSF54211">
    <property type="entry name" value="Ribosomal protein S5 domain 2-like"/>
    <property type="match status" value="1"/>
</dbReference>
<dbReference type="EMBL" id="CP022315">
    <property type="protein sequence ID" value="ASK61765.1"/>
    <property type="molecule type" value="Genomic_DNA"/>
</dbReference>
<protein>
    <recommendedName>
        <fullName evidence="7 8">Ribonuclease P protein component</fullName>
        <shortName evidence="7">RNase P protein</shortName>
        <shortName evidence="7">RNaseP protein</shortName>
        <ecNumber evidence="7 8">3.1.26.5</ecNumber>
    </recommendedName>
    <alternativeName>
        <fullName evidence="7">Protein C5</fullName>
    </alternativeName>
</protein>
<keyword evidence="5 7" id="KW-0378">Hydrolase</keyword>
<dbReference type="InterPro" id="IPR014721">
    <property type="entry name" value="Ribsml_uS5_D2-typ_fold_subgr"/>
</dbReference>
<evidence type="ECO:0000256" key="1">
    <source>
        <dbReference type="ARBA" id="ARBA00002663"/>
    </source>
</evidence>
<evidence type="ECO:0000256" key="4">
    <source>
        <dbReference type="ARBA" id="ARBA00022759"/>
    </source>
</evidence>
<keyword evidence="6 7" id="KW-0694">RNA-binding</keyword>
<dbReference type="InterPro" id="IPR020568">
    <property type="entry name" value="Ribosomal_Su5_D2-typ_SF"/>
</dbReference>
<comment type="function">
    <text evidence="1 7">RNaseP catalyzes the removal of the 5'-leader sequence from pre-tRNA to produce the mature 5'-terminus. It can also cleave other RNA substrates such as 4.5S RNA. The protein component plays an auxiliary but essential role in vivo by binding to the 5'-leader sequence and broadening the substrate specificity of the ribozyme.</text>
</comment>
<comment type="subunit">
    <text evidence="7">Consists of a catalytic RNA component (M1 or rnpB) and a protein subunit.</text>
</comment>
<proteinExistence type="inferred from homology"/>
<comment type="catalytic activity">
    <reaction evidence="7">
        <text>Endonucleolytic cleavage of RNA, removing 5'-extranucleotides from tRNA precursor.</text>
        <dbReference type="EC" id="3.1.26.5"/>
    </reaction>
</comment>
<dbReference type="PANTHER" id="PTHR33992:SF1">
    <property type="entry name" value="RIBONUCLEASE P PROTEIN COMPONENT"/>
    <property type="match status" value="1"/>
</dbReference>
<dbReference type="EC" id="3.1.26.5" evidence="7 8"/>
<evidence type="ECO:0000313" key="9">
    <source>
        <dbReference type="EMBL" id="ASK61765.1"/>
    </source>
</evidence>
<dbReference type="PANTHER" id="PTHR33992">
    <property type="entry name" value="RIBONUCLEASE P PROTEIN COMPONENT"/>
    <property type="match status" value="1"/>
</dbReference>
<dbReference type="GO" id="GO:0000049">
    <property type="term" value="F:tRNA binding"/>
    <property type="evidence" value="ECO:0007669"/>
    <property type="project" value="UniProtKB-UniRule"/>
</dbReference>
<dbReference type="GO" id="GO:0001682">
    <property type="term" value="P:tRNA 5'-leader removal"/>
    <property type="evidence" value="ECO:0007669"/>
    <property type="project" value="UniProtKB-UniRule"/>
</dbReference>
<evidence type="ECO:0000256" key="6">
    <source>
        <dbReference type="ARBA" id="ARBA00022884"/>
    </source>
</evidence>
<evidence type="ECO:0000313" key="10">
    <source>
        <dbReference type="Proteomes" id="UP000198312"/>
    </source>
</evidence>
<dbReference type="GO" id="GO:0004526">
    <property type="term" value="F:ribonuclease P activity"/>
    <property type="evidence" value="ECO:0007669"/>
    <property type="project" value="UniProtKB-UniRule"/>
</dbReference>
<dbReference type="OrthoDB" id="9810867at2"/>
<comment type="similarity">
    <text evidence="7">Belongs to the RnpA family.</text>
</comment>
<dbReference type="HAMAP" id="MF_00227">
    <property type="entry name" value="RNase_P"/>
    <property type="match status" value="1"/>
</dbReference>
<keyword evidence="4 7" id="KW-0255">Endonuclease</keyword>
<dbReference type="GO" id="GO:0042781">
    <property type="term" value="F:3'-tRNA processing endoribonuclease activity"/>
    <property type="evidence" value="ECO:0007669"/>
    <property type="project" value="TreeGrafter"/>
</dbReference>
<dbReference type="PROSITE" id="PS00648">
    <property type="entry name" value="RIBONUCLEASE_P"/>
    <property type="match status" value="1"/>
</dbReference>
<dbReference type="FunFam" id="3.30.230.10:FF:000021">
    <property type="entry name" value="Ribonuclease P protein component"/>
    <property type="match status" value="1"/>
</dbReference>
<dbReference type="RefSeq" id="WP_089061025.1">
    <property type="nucleotide sequence ID" value="NZ_CP022315.1"/>
</dbReference>
<gene>
    <name evidence="7" type="primary">rnpA</name>
    <name evidence="9" type="ORF">CFK37_06150</name>
</gene>
<evidence type="ECO:0000256" key="3">
    <source>
        <dbReference type="ARBA" id="ARBA00022722"/>
    </source>
</evidence>
<dbReference type="NCBIfam" id="TIGR00188">
    <property type="entry name" value="rnpA"/>
    <property type="match status" value="1"/>
</dbReference>
<dbReference type="AlphaFoldDB" id="A0A220U165"/>
<organism evidence="9 10">
    <name type="scientific">Virgibacillus phasianinus</name>
    <dbReference type="NCBI Taxonomy" id="2017483"/>
    <lineage>
        <taxon>Bacteria</taxon>
        <taxon>Bacillati</taxon>
        <taxon>Bacillota</taxon>
        <taxon>Bacilli</taxon>
        <taxon>Bacillales</taxon>
        <taxon>Bacillaceae</taxon>
        <taxon>Virgibacillus</taxon>
    </lineage>
</organism>
<evidence type="ECO:0000256" key="2">
    <source>
        <dbReference type="ARBA" id="ARBA00022694"/>
    </source>
</evidence>
<keyword evidence="3 7" id="KW-0540">Nuclease</keyword>